<dbReference type="AlphaFoldDB" id="A0A1A8WR73"/>
<dbReference type="EMBL" id="FLQU01001620">
    <property type="protein sequence ID" value="SBS93814.1"/>
    <property type="molecule type" value="Genomic_DNA"/>
</dbReference>
<keyword evidence="1" id="KW-1133">Transmembrane helix</keyword>
<sequence length="339" mass="40057">MEGEKILTNLSKYKLYNKFIEKCDDKHKYITYCRNMKYLEKLYSDILELCCVFAKNFIDLREILYEETNINERCRYFNFWVTDILRKNWETVLQDKNHISYILQGLYGVENAIRASSQKNNCRFDYRSKVDLNLWKEWKYLHDYIRNYNEIKEKTTSGGNICTIYSKYFHYIKGLHKNYKSECCNVSSDKCPLNIDLSYFCTSDALFDELECDKTKGISAVSQRDEKPRPMVGLPEGERSTSVSAISPEHHLDANADGITNNTDYYSKLGISFSFLGILSAFFYMYKFTTFGNWIRSKVLKNEMKVNLDEDLQNLTTHELNNLDENNFTDDYNITYHPS</sequence>
<dbReference type="Pfam" id="PF05795">
    <property type="entry name" value="Plasmodium_Vir"/>
    <property type="match status" value="2"/>
</dbReference>
<gene>
    <name evidence="2" type="ORF">POVCU2_0083770</name>
</gene>
<dbReference type="Proteomes" id="UP000078560">
    <property type="component" value="Unassembled WGS sequence"/>
</dbReference>
<dbReference type="InterPro" id="IPR008780">
    <property type="entry name" value="Plasmodium_Vir"/>
</dbReference>
<keyword evidence="1" id="KW-0472">Membrane</keyword>
<feature type="transmembrane region" description="Helical" evidence="1">
    <location>
        <begin position="265"/>
        <end position="286"/>
    </location>
</feature>
<reference evidence="3" key="1">
    <citation type="submission" date="2016-05" db="EMBL/GenBank/DDBJ databases">
        <authorList>
            <person name="Naeem Raeece"/>
        </authorList>
    </citation>
    <scope>NUCLEOTIDE SEQUENCE [LARGE SCALE GENOMIC DNA]</scope>
</reference>
<proteinExistence type="predicted"/>
<organism evidence="2 3">
    <name type="scientific">Plasmodium ovale curtisi</name>
    <dbReference type="NCBI Taxonomy" id="864141"/>
    <lineage>
        <taxon>Eukaryota</taxon>
        <taxon>Sar</taxon>
        <taxon>Alveolata</taxon>
        <taxon>Apicomplexa</taxon>
        <taxon>Aconoidasida</taxon>
        <taxon>Haemosporida</taxon>
        <taxon>Plasmodiidae</taxon>
        <taxon>Plasmodium</taxon>
        <taxon>Plasmodium (Plasmodium)</taxon>
    </lineage>
</organism>
<protein>
    <submittedName>
        <fullName evidence="2">PIR Superfamily Protein</fullName>
    </submittedName>
</protein>
<evidence type="ECO:0000313" key="3">
    <source>
        <dbReference type="Proteomes" id="UP000078560"/>
    </source>
</evidence>
<evidence type="ECO:0000313" key="2">
    <source>
        <dbReference type="EMBL" id="SBS93814.1"/>
    </source>
</evidence>
<keyword evidence="1" id="KW-0812">Transmembrane</keyword>
<accession>A0A1A8WR73</accession>
<name>A0A1A8WR73_PLAOA</name>
<evidence type="ECO:0000256" key="1">
    <source>
        <dbReference type="SAM" id="Phobius"/>
    </source>
</evidence>